<keyword evidence="5" id="KW-1185">Reference proteome</keyword>
<dbReference type="PANTHER" id="PTHR48125">
    <property type="entry name" value="LP07818P1"/>
    <property type="match status" value="1"/>
</dbReference>
<feature type="region of interest" description="Disordered" evidence="1">
    <location>
        <begin position="21"/>
        <end position="93"/>
    </location>
</feature>
<dbReference type="Proteomes" id="UP000482155">
    <property type="component" value="Unassembled WGS sequence"/>
</dbReference>
<dbReference type="RefSeq" id="WP_163960939.1">
    <property type="nucleotide sequence ID" value="NZ_JAAIVB010000012.1"/>
</dbReference>
<evidence type="ECO:0000256" key="2">
    <source>
        <dbReference type="SAM" id="SignalP"/>
    </source>
</evidence>
<dbReference type="InterPro" id="IPR006311">
    <property type="entry name" value="TAT_signal"/>
</dbReference>
<dbReference type="PROSITE" id="PS51257">
    <property type="entry name" value="PROKAR_LIPOPROTEIN"/>
    <property type="match status" value="1"/>
</dbReference>
<feature type="chain" id="PRO_5025364943" description="N,N-dimethylformamidase beta subunit-like C-terminal domain-containing protein" evidence="2">
    <location>
        <begin position="21"/>
        <end position="558"/>
    </location>
</feature>
<organism evidence="4 5">
    <name type="scientific">Noviherbaspirillum galbum</name>
    <dbReference type="NCBI Taxonomy" id="2709383"/>
    <lineage>
        <taxon>Bacteria</taxon>
        <taxon>Pseudomonadati</taxon>
        <taxon>Pseudomonadota</taxon>
        <taxon>Betaproteobacteria</taxon>
        <taxon>Burkholderiales</taxon>
        <taxon>Oxalobacteraceae</taxon>
        <taxon>Noviherbaspirillum</taxon>
    </lineage>
</organism>
<feature type="signal peptide" evidence="2">
    <location>
        <begin position="1"/>
        <end position="20"/>
    </location>
</feature>
<comment type="caution">
    <text evidence="4">The sequence shown here is derived from an EMBL/GenBank/DDBJ whole genome shotgun (WGS) entry which is preliminary data.</text>
</comment>
<dbReference type="PANTHER" id="PTHR48125:SF10">
    <property type="entry name" value="OS12G0136300 PROTEIN"/>
    <property type="match status" value="1"/>
</dbReference>
<sequence>MARYSRRRFLSLLSAMAATACGGGGGDKTPASVVAPAFDAPRPSPPAPSPSPAPSPAPTPSPSPAPTPAPTPAPAPAPSGNAIQRENAKGRDEGVTEDWLIADANTASAGEIEGYASAASVARGDSIQLYVNTAEPQYTLAVYRIGWYGGSGGRLVAGPVTRQGRRQPAPSADLSTRLVECQWVDPYVLDIPRNPDDPTDWASGVYLVKLTAGRSRKQSYIIFTVRDDERDAAALVQSGVTTYAAYNNWGGYCLYVSYSLNGKAAYKVSLNRPYRNPMRPFNGKGAGDFLSWEIMLVRYLEREGVDVKYCTNIDTDANPAMLRRSRAFISAGHDEYWTLAMRDAIEGARDAGVNLAFLGANAGYWQVRLEAGGDGAQGRTVVCYKYDAPVADPLYGSRPTLATELWRSGRPGRPARPEAALVGVMYDYNSVDLDMVMDDCSGWICEGSGLRKGSVLRGLLGYEVDRIDPASSPPNLQVLASSPYEVRSPSCPGAGCPVLEVRRSSMVYYTADSGAGVFSTGSIQWHWGLDDFGEAAGRANPAAQRMMKNVMDRFTRAH</sequence>
<dbReference type="Pfam" id="PF20254">
    <property type="entry name" value="DMFA2_C"/>
    <property type="match status" value="1"/>
</dbReference>
<dbReference type="PROSITE" id="PS51318">
    <property type="entry name" value="TAT"/>
    <property type="match status" value="1"/>
</dbReference>
<evidence type="ECO:0000313" key="5">
    <source>
        <dbReference type="Proteomes" id="UP000482155"/>
    </source>
</evidence>
<gene>
    <name evidence="4" type="ORF">G3574_05195</name>
</gene>
<dbReference type="EMBL" id="JAAIVB010000012">
    <property type="protein sequence ID" value="NEX60465.1"/>
    <property type="molecule type" value="Genomic_DNA"/>
</dbReference>
<evidence type="ECO:0000256" key="1">
    <source>
        <dbReference type="SAM" id="MobiDB-lite"/>
    </source>
</evidence>
<protein>
    <recommendedName>
        <fullName evidence="3">N,N-dimethylformamidase beta subunit-like C-terminal domain-containing protein</fullName>
    </recommendedName>
</protein>
<dbReference type="AlphaFoldDB" id="A0A6B3SMB4"/>
<evidence type="ECO:0000259" key="3">
    <source>
        <dbReference type="Pfam" id="PF20254"/>
    </source>
</evidence>
<feature type="domain" description="N,N-dimethylformamidase beta subunit-like C-terminal" evidence="3">
    <location>
        <begin position="139"/>
        <end position="530"/>
    </location>
</feature>
<proteinExistence type="predicted"/>
<evidence type="ECO:0000313" key="4">
    <source>
        <dbReference type="EMBL" id="NEX60465.1"/>
    </source>
</evidence>
<name>A0A6B3SMB4_9BURK</name>
<keyword evidence="2" id="KW-0732">Signal</keyword>
<dbReference type="InterPro" id="IPR046540">
    <property type="entry name" value="DMFA2_C"/>
</dbReference>
<reference evidence="4 5" key="1">
    <citation type="submission" date="2020-02" db="EMBL/GenBank/DDBJ databases">
        <authorList>
            <person name="Kim M.K."/>
        </authorList>
    </citation>
    <scope>NUCLEOTIDE SEQUENCE [LARGE SCALE GENOMIC DNA]</scope>
    <source>
        <strain evidence="4 5">17J57-3</strain>
    </source>
</reference>
<accession>A0A6B3SMB4</accession>
<feature type="compositionally biased region" description="Pro residues" evidence="1">
    <location>
        <begin position="42"/>
        <end position="77"/>
    </location>
</feature>